<reference evidence="1" key="1">
    <citation type="submission" date="2023-02" db="EMBL/GenBank/DDBJ databases">
        <title>Genome of toxic invasive species Heracleum sosnowskyi carries increased number of genes despite the absence of recent whole-genome duplications.</title>
        <authorList>
            <person name="Schelkunov M."/>
            <person name="Shtratnikova V."/>
            <person name="Makarenko M."/>
            <person name="Klepikova A."/>
            <person name="Omelchenko D."/>
            <person name="Novikova G."/>
            <person name="Obukhova E."/>
            <person name="Bogdanov V."/>
            <person name="Penin A."/>
            <person name="Logacheva M."/>
        </authorList>
    </citation>
    <scope>NUCLEOTIDE SEQUENCE</scope>
    <source>
        <strain evidence="1">Hsosn_3</strain>
        <tissue evidence="1">Leaf</tissue>
    </source>
</reference>
<evidence type="ECO:0000313" key="1">
    <source>
        <dbReference type="EMBL" id="KAK1373051.1"/>
    </source>
</evidence>
<gene>
    <name evidence="1" type="ORF">POM88_029244</name>
</gene>
<evidence type="ECO:0000313" key="2">
    <source>
        <dbReference type="Proteomes" id="UP001237642"/>
    </source>
</evidence>
<name>A0AAD8MH30_9APIA</name>
<comment type="caution">
    <text evidence="1">The sequence shown here is derived from an EMBL/GenBank/DDBJ whole genome shotgun (WGS) entry which is preliminary data.</text>
</comment>
<accession>A0AAD8MH30</accession>
<reference evidence="1" key="2">
    <citation type="submission" date="2023-05" db="EMBL/GenBank/DDBJ databases">
        <authorList>
            <person name="Schelkunov M.I."/>
        </authorList>
    </citation>
    <scope>NUCLEOTIDE SEQUENCE</scope>
    <source>
        <strain evidence="1">Hsosn_3</strain>
        <tissue evidence="1">Leaf</tissue>
    </source>
</reference>
<protein>
    <submittedName>
        <fullName evidence="1">Uncharacterized protein</fullName>
    </submittedName>
</protein>
<dbReference type="AlphaFoldDB" id="A0AAD8MH30"/>
<dbReference type="EMBL" id="JAUIZM010000007">
    <property type="protein sequence ID" value="KAK1373051.1"/>
    <property type="molecule type" value="Genomic_DNA"/>
</dbReference>
<organism evidence="1 2">
    <name type="scientific">Heracleum sosnowskyi</name>
    <dbReference type="NCBI Taxonomy" id="360622"/>
    <lineage>
        <taxon>Eukaryota</taxon>
        <taxon>Viridiplantae</taxon>
        <taxon>Streptophyta</taxon>
        <taxon>Embryophyta</taxon>
        <taxon>Tracheophyta</taxon>
        <taxon>Spermatophyta</taxon>
        <taxon>Magnoliopsida</taxon>
        <taxon>eudicotyledons</taxon>
        <taxon>Gunneridae</taxon>
        <taxon>Pentapetalae</taxon>
        <taxon>asterids</taxon>
        <taxon>campanulids</taxon>
        <taxon>Apiales</taxon>
        <taxon>Apiaceae</taxon>
        <taxon>Apioideae</taxon>
        <taxon>apioid superclade</taxon>
        <taxon>Tordylieae</taxon>
        <taxon>Tordyliinae</taxon>
        <taxon>Heracleum</taxon>
    </lineage>
</organism>
<sequence>MKNQDVQYCLEAYLLQMCCCQVLASDLHFSASWGLCRNAVGLKMPRIVISSASKMFLAYIRSVMIGWWKKYCFSQSDGKENITCYWLLSEVGLTQPKSMASGIESIKLCCYQQLALSWPQKGVAVIICLRWNLGLRIDRTTKDIGCVRWRRQHRLKRHHIQMGSQGSDRIGGYLEHCFYYKKRNFMDKGVFMYSYTKNDVYAFCVVSLELLTGMRVIDFIRSMDYATLSDVQPSGSSILFLIWHYCSGLQSSLCRRQRKSEYVLRISCRGDKISPFPSIQLI</sequence>
<proteinExistence type="predicted"/>
<dbReference type="Proteomes" id="UP001237642">
    <property type="component" value="Unassembled WGS sequence"/>
</dbReference>
<keyword evidence="2" id="KW-1185">Reference proteome</keyword>